<dbReference type="Proteomes" id="UP000604661">
    <property type="component" value="Unassembled WGS sequence"/>
</dbReference>
<reference evidence="1 2" key="1">
    <citation type="journal article" date="2020" name="ISME J.">
        <title>Comparative genomics reveals insights into cyanobacterial evolution and habitat adaptation.</title>
        <authorList>
            <person name="Chen M.Y."/>
            <person name="Teng W.K."/>
            <person name="Zhao L."/>
            <person name="Hu C.X."/>
            <person name="Zhou Y.K."/>
            <person name="Han B.P."/>
            <person name="Song L.R."/>
            <person name="Shu W.S."/>
        </authorList>
    </citation>
    <scope>NUCLEOTIDE SEQUENCE [LARGE SCALE GENOMIC DNA]</scope>
    <source>
        <strain evidence="1 2">FACHB-391</strain>
    </source>
</reference>
<accession>A0ABR8ESD8</accession>
<organism evidence="1 2">
    <name type="scientific">Nostoc linckia FACHB-391</name>
    <dbReference type="NCBI Taxonomy" id="2692906"/>
    <lineage>
        <taxon>Bacteria</taxon>
        <taxon>Bacillati</taxon>
        <taxon>Cyanobacteriota</taxon>
        <taxon>Cyanophyceae</taxon>
        <taxon>Nostocales</taxon>
        <taxon>Nostocaceae</taxon>
        <taxon>Nostoc</taxon>
    </lineage>
</organism>
<proteinExistence type="predicted"/>
<protein>
    <submittedName>
        <fullName evidence="1">Uncharacterized protein</fullName>
    </submittedName>
</protein>
<keyword evidence="2" id="KW-1185">Reference proteome</keyword>
<name>A0ABR8ESD8_NOSLI</name>
<evidence type="ECO:0000313" key="1">
    <source>
        <dbReference type="EMBL" id="MBD2560018.1"/>
    </source>
</evidence>
<evidence type="ECO:0000313" key="2">
    <source>
        <dbReference type="Proteomes" id="UP000604661"/>
    </source>
</evidence>
<dbReference type="EMBL" id="JACJTE010000004">
    <property type="protein sequence ID" value="MBD2560018.1"/>
    <property type="molecule type" value="Genomic_DNA"/>
</dbReference>
<sequence>MRLAINKSVFRLVGIWTFLLLLIFKGILPQPIYALLSSLDTCAVQPECAAAIGSELAPTAEATGTTLISTTIATGATTSSVQTVAVTTVVGDMRVSGLVGDYIWNKAKNEQAKNKADERYCSFFPLNLVCGPQGQSSVLYNYKFHQTVHYRRSGFPDKFVTHHYRSWRPVLGAIRSLAQPPGIEFGGGYPPSGDYVTWIRLNDGNGNNQDRGVVYEYSTGDTMTWDDYANYSNNNVEGEWISDVVRADTLPDNLSPRDRKD</sequence>
<comment type="caution">
    <text evidence="1">The sequence shown here is derived from an EMBL/GenBank/DDBJ whole genome shotgun (WGS) entry which is preliminary data.</text>
</comment>
<dbReference type="RefSeq" id="WP_190891504.1">
    <property type="nucleotide sequence ID" value="NZ_JACJTE010000004.1"/>
</dbReference>
<gene>
    <name evidence="1" type="ORF">H6G95_05165</name>
</gene>